<protein>
    <submittedName>
        <fullName evidence="2">Uncharacterized protein</fullName>
    </submittedName>
</protein>
<name>A0ABP0KPK1_9DINO</name>
<feature type="compositionally biased region" description="Basic and acidic residues" evidence="1">
    <location>
        <begin position="156"/>
        <end position="167"/>
    </location>
</feature>
<feature type="compositionally biased region" description="Polar residues" evidence="1">
    <location>
        <begin position="168"/>
        <end position="177"/>
    </location>
</feature>
<gene>
    <name evidence="2" type="ORF">SCF082_LOCUS18119</name>
</gene>
<dbReference type="EMBL" id="CAXAMM010012073">
    <property type="protein sequence ID" value="CAK9027864.1"/>
    <property type="molecule type" value="Genomic_DNA"/>
</dbReference>
<sequence length="186" mass="21335">MICLSRCKQSWHAQHWFPHVSLGFQLPISLEIAGWSKVHGGREASVAGKCFNYDAPLEYFLLLQHHLTHMESYDEAFGVRHSQSKAYYDTLRTRFKTDKFDIVQSYVPPGQALDFYKDLKAFFSGAQEKDPRIGGGEGGIDLLQPFRAPRNTRKRKVDDEHKEELQQSRDLSNNFDTSGDVLSPQQ</sequence>
<keyword evidence="3" id="KW-1185">Reference proteome</keyword>
<reference evidence="2 3" key="1">
    <citation type="submission" date="2024-02" db="EMBL/GenBank/DDBJ databases">
        <authorList>
            <person name="Chen Y."/>
            <person name="Shah S."/>
            <person name="Dougan E. K."/>
            <person name="Thang M."/>
            <person name="Chan C."/>
        </authorList>
    </citation>
    <scope>NUCLEOTIDE SEQUENCE [LARGE SCALE GENOMIC DNA]</scope>
</reference>
<evidence type="ECO:0000313" key="2">
    <source>
        <dbReference type="EMBL" id="CAK9027864.1"/>
    </source>
</evidence>
<dbReference type="Proteomes" id="UP001642464">
    <property type="component" value="Unassembled WGS sequence"/>
</dbReference>
<feature type="region of interest" description="Disordered" evidence="1">
    <location>
        <begin position="130"/>
        <end position="186"/>
    </location>
</feature>
<proteinExistence type="predicted"/>
<evidence type="ECO:0000313" key="3">
    <source>
        <dbReference type="Proteomes" id="UP001642464"/>
    </source>
</evidence>
<comment type="caution">
    <text evidence="2">The sequence shown here is derived from an EMBL/GenBank/DDBJ whole genome shotgun (WGS) entry which is preliminary data.</text>
</comment>
<accession>A0ABP0KPK1</accession>
<organism evidence="2 3">
    <name type="scientific">Durusdinium trenchii</name>
    <dbReference type="NCBI Taxonomy" id="1381693"/>
    <lineage>
        <taxon>Eukaryota</taxon>
        <taxon>Sar</taxon>
        <taxon>Alveolata</taxon>
        <taxon>Dinophyceae</taxon>
        <taxon>Suessiales</taxon>
        <taxon>Symbiodiniaceae</taxon>
        <taxon>Durusdinium</taxon>
    </lineage>
</organism>
<evidence type="ECO:0000256" key="1">
    <source>
        <dbReference type="SAM" id="MobiDB-lite"/>
    </source>
</evidence>